<comment type="caution">
    <text evidence="2">The sequence shown here is derived from an EMBL/GenBank/DDBJ whole genome shotgun (WGS) entry which is preliminary data.</text>
</comment>
<accession>A0A6G1CG10</accession>
<sequence length="59" mass="6482">MAAPGRLEIDTRHGERGRERRGGGGKGWVLFIGGARRQGRKAVVARYFRVLGERGEAGF</sequence>
<evidence type="ECO:0000256" key="1">
    <source>
        <dbReference type="SAM" id="MobiDB-lite"/>
    </source>
</evidence>
<reference evidence="2 3" key="1">
    <citation type="submission" date="2019-11" db="EMBL/GenBank/DDBJ databases">
        <title>Whole genome sequence of Oryza granulata.</title>
        <authorList>
            <person name="Li W."/>
        </authorList>
    </citation>
    <scope>NUCLEOTIDE SEQUENCE [LARGE SCALE GENOMIC DNA]</scope>
    <source>
        <strain evidence="3">cv. Menghai</strain>
        <tissue evidence="2">Leaf</tissue>
    </source>
</reference>
<evidence type="ECO:0000313" key="3">
    <source>
        <dbReference type="Proteomes" id="UP000479710"/>
    </source>
</evidence>
<dbReference type="AlphaFoldDB" id="A0A6G1CG10"/>
<feature type="region of interest" description="Disordered" evidence="1">
    <location>
        <begin position="1"/>
        <end position="25"/>
    </location>
</feature>
<feature type="compositionally biased region" description="Basic and acidic residues" evidence="1">
    <location>
        <begin position="7"/>
        <end position="22"/>
    </location>
</feature>
<proteinExistence type="predicted"/>
<dbReference type="Proteomes" id="UP000479710">
    <property type="component" value="Unassembled WGS sequence"/>
</dbReference>
<organism evidence="2 3">
    <name type="scientific">Oryza meyeriana var. granulata</name>
    <dbReference type="NCBI Taxonomy" id="110450"/>
    <lineage>
        <taxon>Eukaryota</taxon>
        <taxon>Viridiplantae</taxon>
        <taxon>Streptophyta</taxon>
        <taxon>Embryophyta</taxon>
        <taxon>Tracheophyta</taxon>
        <taxon>Spermatophyta</taxon>
        <taxon>Magnoliopsida</taxon>
        <taxon>Liliopsida</taxon>
        <taxon>Poales</taxon>
        <taxon>Poaceae</taxon>
        <taxon>BOP clade</taxon>
        <taxon>Oryzoideae</taxon>
        <taxon>Oryzeae</taxon>
        <taxon>Oryzinae</taxon>
        <taxon>Oryza</taxon>
        <taxon>Oryza meyeriana</taxon>
    </lineage>
</organism>
<gene>
    <name evidence="2" type="ORF">E2562_009312</name>
</gene>
<keyword evidence="3" id="KW-1185">Reference proteome</keyword>
<dbReference type="EMBL" id="SPHZ02000009">
    <property type="protein sequence ID" value="KAF0898694.1"/>
    <property type="molecule type" value="Genomic_DNA"/>
</dbReference>
<name>A0A6G1CG10_9ORYZ</name>
<evidence type="ECO:0000313" key="2">
    <source>
        <dbReference type="EMBL" id="KAF0898694.1"/>
    </source>
</evidence>
<protein>
    <submittedName>
        <fullName evidence="2">Uncharacterized protein</fullName>
    </submittedName>
</protein>